<feature type="transmembrane region" description="Helical" evidence="6">
    <location>
        <begin position="168"/>
        <end position="196"/>
    </location>
</feature>
<dbReference type="Proteomes" id="UP000178526">
    <property type="component" value="Unassembled WGS sequence"/>
</dbReference>
<evidence type="ECO:0000256" key="2">
    <source>
        <dbReference type="ARBA" id="ARBA00006143"/>
    </source>
</evidence>
<evidence type="ECO:0000313" key="9">
    <source>
        <dbReference type="Proteomes" id="UP000178526"/>
    </source>
</evidence>
<organism evidence="8 9">
    <name type="scientific">Candidatus Schekmanbacteria bacterium GWA2_38_11</name>
    <dbReference type="NCBI Taxonomy" id="1817876"/>
    <lineage>
        <taxon>Bacteria</taxon>
        <taxon>Candidatus Schekmaniibacteriota</taxon>
    </lineage>
</organism>
<keyword evidence="5 6" id="KW-0472">Membrane</keyword>
<dbReference type="GO" id="GO:0016020">
    <property type="term" value="C:membrane"/>
    <property type="evidence" value="ECO:0007669"/>
    <property type="project" value="UniProtKB-SubCell"/>
</dbReference>
<feature type="domain" description="Cytochrome C biogenesis protein transmembrane" evidence="7">
    <location>
        <begin position="6"/>
        <end position="220"/>
    </location>
</feature>
<evidence type="ECO:0000256" key="3">
    <source>
        <dbReference type="ARBA" id="ARBA00022692"/>
    </source>
</evidence>
<sequence>MENVHLITALLAGLLSFVSPCVLPLVPAYISFISGVSMDEFREGIESKKSFKKVALSSIFFIFGFSLVFILLGASATAIGKLLLSKFSFFTQIAGIVIIVFGLHTIGIFRIKYLDFEKRFKARKKSSRLIGSFFVGIAFAFGWTPCIGPILGAILAFASTEKTVVNGIVLLSVYSLGLAIPFFITGIAMNAFLKFFKSIKNHFRKIEIVSGVLLIIIGVLIFSNNFQRLIFYIAWPVNP</sequence>
<dbReference type="PANTHER" id="PTHR31272">
    <property type="entry name" value="CYTOCHROME C-TYPE BIOGENESIS PROTEIN HI_1454-RELATED"/>
    <property type="match status" value="1"/>
</dbReference>
<feature type="transmembrane region" description="Helical" evidence="6">
    <location>
        <begin position="129"/>
        <end position="156"/>
    </location>
</feature>
<evidence type="ECO:0000256" key="5">
    <source>
        <dbReference type="ARBA" id="ARBA00023136"/>
    </source>
</evidence>
<dbReference type="AlphaFoldDB" id="A0A1F7RMC7"/>
<evidence type="ECO:0000259" key="7">
    <source>
        <dbReference type="Pfam" id="PF02683"/>
    </source>
</evidence>
<feature type="transmembrane region" description="Helical" evidence="6">
    <location>
        <begin position="89"/>
        <end position="109"/>
    </location>
</feature>
<comment type="subcellular location">
    <subcellularLocation>
        <location evidence="1">Membrane</location>
        <topology evidence="1">Multi-pass membrane protein</topology>
    </subcellularLocation>
</comment>
<evidence type="ECO:0000256" key="6">
    <source>
        <dbReference type="SAM" id="Phobius"/>
    </source>
</evidence>
<reference evidence="8 9" key="1">
    <citation type="journal article" date="2016" name="Nat. Commun.">
        <title>Thousands of microbial genomes shed light on interconnected biogeochemical processes in an aquifer system.</title>
        <authorList>
            <person name="Anantharaman K."/>
            <person name="Brown C.T."/>
            <person name="Hug L.A."/>
            <person name="Sharon I."/>
            <person name="Castelle C.J."/>
            <person name="Probst A.J."/>
            <person name="Thomas B.C."/>
            <person name="Singh A."/>
            <person name="Wilkins M.J."/>
            <person name="Karaoz U."/>
            <person name="Brodie E.L."/>
            <person name="Williams K.H."/>
            <person name="Hubbard S.S."/>
            <person name="Banfield J.F."/>
        </authorList>
    </citation>
    <scope>NUCLEOTIDE SEQUENCE [LARGE SCALE GENOMIC DNA]</scope>
</reference>
<dbReference type="InterPro" id="IPR003834">
    <property type="entry name" value="Cyt_c_assmbl_TM_dom"/>
</dbReference>
<dbReference type="EMBL" id="MGDB01000030">
    <property type="protein sequence ID" value="OGL42709.1"/>
    <property type="molecule type" value="Genomic_DNA"/>
</dbReference>
<comment type="similarity">
    <text evidence="2">Belongs to the DsbD family.</text>
</comment>
<evidence type="ECO:0000256" key="1">
    <source>
        <dbReference type="ARBA" id="ARBA00004141"/>
    </source>
</evidence>
<keyword evidence="4 6" id="KW-1133">Transmembrane helix</keyword>
<evidence type="ECO:0000256" key="4">
    <source>
        <dbReference type="ARBA" id="ARBA00022989"/>
    </source>
</evidence>
<feature type="transmembrane region" description="Helical" evidence="6">
    <location>
        <begin position="6"/>
        <end position="33"/>
    </location>
</feature>
<gene>
    <name evidence="8" type="ORF">A2042_04140</name>
</gene>
<protein>
    <submittedName>
        <fullName evidence="8">Cytochrome C biogenesis protein</fullName>
    </submittedName>
</protein>
<evidence type="ECO:0000313" key="8">
    <source>
        <dbReference type="EMBL" id="OGL42709.1"/>
    </source>
</evidence>
<feature type="transmembrane region" description="Helical" evidence="6">
    <location>
        <begin position="208"/>
        <end position="235"/>
    </location>
</feature>
<name>A0A1F7RMC7_9BACT</name>
<dbReference type="InterPro" id="IPR051790">
    <property type="entry name" value="Cytochrome_c-biogenesis_DsbD"/>
</dbReference>
<proteinExistence type="inferred from homology"/>
<dbReference type="Pfam" id="PF02683">
    <property type="entry name" value="DsbD_TM"/>
    <property type="match status" value="1"/>
</dbReference>
<accession>A0A1F7RMC7</accession>
<keyword evidence="3 6" id="KW-0812">Transmembrane</keyword>
<feature type="transmembrane region" description="Helical" evidence="6">
    <location>
        <begin position="54"/>
        <end position="77"/>
    </location>
</feature>
<comment type="caution">
    <text evidence="8">The sequence shown here is derived from an EMBL/GenBank/DDBJ whole genome shotgun (WGS) entry which is preliminary data.</text>
</comment>
<dbReference type="PANTHER" id="PTHR31272:SF4">
    <property type="entry name" value="CYTOCHROME C-TYPE BIOGENESIS PROTEIN HI_1454-RELATED"/>
    <property type="match status" value="1"/>
</dbReference>
<dbReference type="GO" id="GO:0017004">
    <property type="term" value="P:cytochrome complex assembly"/>
    <property type="evidence" value="ECO:0007669"/>
    <property type="project" value="InterPro"/>
</dbReference>